<keyword evidence="1" id="KW-0472">Membrane</keyword>
<protein>
    <submittedName>
        <fullName evidence="2">Uncharacterized protein</fullName>
    </submittedName>
</protein>
<keyword evidence="1" id="KW-1133">Transmembrane helix</keyword>
<feature type="transmembrane region" description="Helical" evidence="1">
    <location>
        <begin position="23"/>
        <end position="56"/>
    </location>
</feature>
<evidence type="ECO:0000313" key="3">
    <source>
        <dbReference type="Proteomes" id="UP000184440"/>
    </source>
</evidence>
<evidence type="ECO:0000256" key="1">
    <source>
        <dbReference type="SAM" id="Phobius"/>
    </source>
</evidence>
<accession>A0A1M7TZ09</accession>
<organism evidence="2 3">
    <name type="scientific">Cryptosporangium aurantiacum</name>
    <dbReference type="NCBI Taxonomy" id="134849"/>
    <lineage>
        <taxon>Bacteria</taxon>
        <taxon>Bacillati</taxon>
        <taxon>Actinomycetota</taxon>
        <taxon>Actinomycetes</taxon>
        <taxon>Cryptosporangiales</taxon>
        <taxon>Cryptosporangiaceae</taxon>
        <taxon>Cryptosporangium</taxon>
    </lineage>
</organism>
<reference evidence="2 3" key="1">
    <citation type="submission" date="2016-11" db="EMBL/GenBank/DDBJ databases">
        <authorList>
            <person name="Jaros S."/>
            <person name="Januszkiewicz K."/>
            <person name="Wedrychowicz H."/>
        </authorList>
    </citation>
    <scope>NUCLEOTIDE SEQUENCE [LARGE SCALE GENOMIC DNA]</scope>
    <source>
        <strain evidence="2 3">DSM 46144</strain>
    </source>
</reference>
<name>A0A1M7TZ09_9ACTN</name>
<keyword evidence="3" id="KW-1185">Reference proteome</keyword>
<dbReference type="AlphaFoldDB" id="A0A1M7TZ09"/>
<sequence length="59" mass="6179">MPRGPVAVGHHRLVERLRLAGRLAGAVALTGIVVVGAIGLIVLAYLAICEVVLAYFEDV</sequence>
<dbReference type="Proteomes" id="UP000184440">
    <property type="component" value="Unassembled WGS sequence"/>
</dbReference>
<proteinExistence type="predicted"/>
<gene>
    <name evidence="2" type="ORF">SAMN05443668_107419</name>
</gene>
<keyword evidence="1" id="KW-0812">Transmembrane</keyword>
<evidence type="ECO:0000313" key="2">
    <source>
        <dbReference type="EMBL" id="SHN75938.1"/>
    </source>
</evidence>
<dbReference type="EMBL" id="FRCS01000007">
    <property type="protein sequence ID" value="SHN75938.1"/>
    <property type="molecule type" value="Genomic_DNA"/>
</dbReference>